<keyword evidence="1" id="KW-1003">Cell membrane</keyword>
<evidence type="ECO:0000256" key="2">
    <source>
        <dbReference type="ARBA" id="ARBA00022618"/>
    </source>
</evidence>
<organism evidence="9 10">
    <name type="scientific">Syntrophotalea acetylenivorans</name>
    <dbReference type="NCBI Taxonomy" id="1842532"/>
    <lineage>
        <taxon>Bacteria</taxon>
        <taxon>Pseudomonadati</taxon>
        <taxon>Thermodesulfobacteriota</taxon>
        <taxon>Desulfuromonadia</taxon>
        <taxon>Desulfuromonadales</taxon>
        <taxon>Syntrophotaleaceae</taxon>
        <taxon>Syntrophotalea</taxon>
    </lineage>
</organism>
<feature type="coiled-coil region" evidence="7">
    <location>
        <begin position="48"/>
        <end position="82"/>
    </location>
</feature>
<keyword evidence="5 8" id="KW-0472">Membrane</keyword>
<evidence type="ECO:0000256" key="7">
    <source>
        <dbReference type="SAM" id="Coils"/>
    </source>
</evidence>
<name>A0A1L3GPR0_9BACT</name>
<dbReference type="GO" id="GO:0043093">
    <property type="term" value="P:FtsZ-dependent cytokinesis"/>
    <property type="evidence" value="ECO:0007669"/>
    <property type="project" value="TreeGrafter"/>
</dbReference>
<feature type="transmembrane region" description="Helical" evidence="8">
    <location>
        <begin position="16"/>
        <end position="33"/>
    </location>
</feature>
<dbReference type="InterPro" id="IPR007060">
    <property type="entry name" value="FtsL/DivIC"/>
</dbReference>
<dbReference type="AlphaFoldDB" id="A0A1L3GPR0"/>
<dbReference type="KEGG" id="pef:A7E78_07285"/>
<keyword evidence="7" id="KW-0175">Coiled coil</keyword>
<keyword evidence="2" id="KW-0132">Cell division</keyword>
<reference evidence="9 10" key="1">
    <citation type="journal article" date="2017" name="Genome Announc.">
        <title>Complete Genome Sequences of Two Acetylene-Fermenting Pelobacter acetylenicus Strains.</title>
        <authorList>
            <person name="Sutton J.M."/>
            <person name="Baesman S.M."/>
            <person name="Fierst J.L."/>
            <person name="Poret-Peterson A.T."/>
            <person name="Oremland R.S."/>
            <person name="Dunlap D.S."/>
            <person name="Akob D.M."/>
        </authorList>
    </citation>
    <scope>NUCLEOTIDE SEQUENCE [LARGE SCALE GENOMIC DNA]</scope>
    <source>
        <strain evidence="9 10">SFB93</strain>
    </source>
</reference>
<evidence type="ECO:0000256" key="5">
    <source>
        <dbReference type="ARBA" id="ARBA00023136"/>
    </source>
</evidence>
<dbReference type="PANTHER" id="PTHR37485">
    <property type="entry name" value="CELL DIVISION PROTEIN FTSB"/>
    <property type="match status" value="1"/>
</dbReference>
<dbReference type="InterPro" id="IPR023081">
    <property type="entry name" value="Cell_div_FtsB"/>
</dbReference>
<evidence type="ECO:0008006" key="11">
    <source>
        <dbReference type="Google" id="ProtNLM"/>
    </source>
</evidence>
<evidence type="ECO:0000256" key="6">
    <source>
        <dbReference type="ARBA" id="ARBA00023306"/>
    </source>
</evidence>
<dbReference type="Proteomes" id="UP000182517">
    <property type="component" value="Chromosome"/>
</dbReference>
<keyword evidence="6" id="KW-0131">Cell cycle</keyword>
<evidence type="ECO:0000256" key="8">
    <source>
        <dbReference type="SAM" id="Phobius"/>
    </source>
</evidence>
<evidence type="ECO:0000313" key="9">
    <source>
        <dbReference type="EMBL" id="APG27658.1"/>
    </source>
</evidence>
<accession>A0A1L3GPR0</accession>
<evidence type="ECO:0000256" key="4">
    <source>
        <dbReference type="ARBA" id="ARBA00022989"/>
    </source>
</evidence>
<dbReference type="STRING" id="1842532.A7E78_07285"/>
<gene>
    <name evidence="9" type="ORF">A7E78_07285</name>
</gene>
<dbReference type="GO" id="GO:0030428">
    <property type="term" value="C:cell septum"/>
    <property type="evidence" value="ECO:0007669"/>
    <property type="project" value="TreeGrafter"/>
</dbReference>
<keyword evidence="10" id="KW-1185">Reference proteome</keyword>
<proteinExistence type="predicted"/>
<evidence type="ECO:0000256" key="1">
    <source>
        <dbReference type="ARBA" id="ARBA00022475"/>
    </source>
</evidence>
<dbReference type="EMBL" id="CP015519">
    <property type="protein sequence ID" value="APG27658.1"/>
    <property type="molecule type" value="Genomic_DNA"/>
</dbReference>
<keyword evidence="4 8" id="KW-1133">Transmembrane helix</keyword>
<protein>
    <recommendedName>
        <fullName evidence="11">Septum formation initiator</fullName>
    </recommendedName>
</protein>
<dbReference type="PANTHER" id="PTHR37485:SF1">
    <property type="entry name" value="CELL DIVISION PROTEIN FTSB"/>
    <property type="match status" value="1"/>
</dbReference>
<evidence type="ECO:0000256" key="3">
    <source>
        <dbReference type="ARBA" id="ARBA00022692"/>
    </source>
</evidence>
<keyword evidence="3 8" id="KW-0812">Transmembrane</keyword>
<sequence>MADEKTNVQTESGGRLPLIPIVLILIILGFALFGKKGILRTLQASRHHAALEAEVQQQEAVIRQLKEEIQSLRSDRQYIEDIARRELGMVKEDELVYQFAQGSDKASADTESPVPQ</sequence>
<dbReference type="Pfam" id="PF04977">
    <property type="entry name" value="DivIC"/>
    <property type="match status" value="1"/>
</dbReference>
<evidence type="ECO:0000313" key="10">
    <source>
        <dbReference type="Proteomes" id="UP000182517"/>
    </source>
</evidence>